<organism evidence="2">
    <name type="scientific">Aplanochytrium stocchinoi</name>
    <dbReference type="NCBI Taxonomy" id="215587"/>
    <lineage>
        <taxon>Eukaryota</taxon>
        <taxon>Sar</taxon>
        <taxon>Stramenopiles</taxon>
        <taxon>Bigyra</taxon>
        <taxon>Labyrinthulomycetes</taxon>
        <taxon>Thraustochytrida</taxon>
        <taxon>Thraustochytriidae</taxon>
        <taxon>Aplanochytrium</taxon>
    </lineage>
</organism>
<feature type="region of interest" description="Disordered" evidence="1">
    <location>
        <begin position="1"/>
        <end position="33"/>
    </location>
</feature>
<sequence length="185" mass="20447">MTKSTPSKVVSLSQVKKPLPKPTKDGNALPKPTRVRAWPQGKVINTNKIEAQRAFIEKLKKKKAKGDVLTVAQEKLLASSDVGYKAKTHKADNNVEKPKIFSRITFNAKKESNVDTKIYIKTTKSTGNGNKRNYSGNDFKKQLKKNKGETIYVNMKSNANSHDNKGSNTNTGIAERLSKGLGCSR</sequence>
<dbReference type="AlphaFoldDB" id="A0A7S3PNT4"/>
<feature type="region of interest" description="Disordered" evidence="1">
    <location>
        <begin position="157"/>
        <end position="185"/>
    </location>
</feature>
<evidence type="ECO:0000313" key="2">
    <source>
        <dbReference type="EMBL" id="CAE0445635.1"/>
    </source>
</evidence>
<protein>
    <submittedName>
        <fullName evidence="2">Uncharacterized protein</fullName>
    </submittedName>
</protein>
<proteinExistence type="predicted"/>
<reference evidence="2" key="1">
    <citation type="submission" date="2021-01" db="EMBL/GenBank/DDBJ databases">
        <authorList>
            <person name="Corre E."/>
            <person name="Pelletier E."/>
            <person name="Niang G."/>
            <person name="Scheremetjew M."/>
            <person name="Finn R."/>
            <person name="Kale V."/>
            <person name="Holt S."/>
            <person name="Cochrane G."/>
            <person name="Meng A."/>
            <person name="Brown T."/>
            <person name="Cohen L."/>
        </authorList>
    </citation>
    <scope>NUCLEOTIDE SEQUENCE</scope>
    <source>
        <strain evidence="2">GSBS06</strain>
    </source>
</reference>
<evidence type="ECO:0000256" key="1">
    <source>
        <dbReference type="SAM" id="MobiDB-lite"/>
    </source>
</evidence>
<gene>
    <name evidence="2" type="ORF">ASTO00021_LOCUS15642</name>
</gene>
<name>A0A7S3PNT4_9STRA</name>
<feature type="compositionally biased region" description="Polar residues" evidence="1">
    <location>
        <begin position="157"/>
        <end position="172"/>
    </location>
</feature>
<feature type="compositionally biased region" description="Polar residues" evidence="1">
    <location>
        <begin position="1"/>
        <end position="14"/>
    </location>
</feature>
<dbReference type="EMBL" id="HBIN01020472">
    <property type="protein sequence ID" value="CAE0445635.1"/>
    <property type="molecule type" value="Transcribed_RNA"/>
</dbReference>
<accession>A0A7S3PNT4</accession>